<protein>
    <recommendedName>
        <fullName evidence="4">Transmembrane protein</fullName>
    </recommendedName>
</protein>
<organism evidence="2 3">
    <name type="scientific">Rhodopirellula islandica</name>
    <dbReference type="NCBI Taxonomy" id="595434"/>
    <lineage>
        <taxon>Bacteria</taxon>
        <taxon>Pseudomonadati</taxon>
        <taxon>Planctomycetota</taxon>
        <taxon>Planctomycetia</taxon>
        <taxon>Pirellulales</taxon>
        <taxon>Pirellulaceae</taxon>
        <taxon>Rhodopirellula</taxon>
    </lineage>
</organism>
<dbReference type="EMBL" id="LECT01000046">
    <property type="protein sequence ID" value="KLU02086.1"/>
    <property type="molecule type" value="Genomic_DNA"/>
</dbReference>
<dbReference type="Pfam" id="PF14316">
    <property type="entry name" value="DUF4381"/>
    <property type="match status" value="1"/>
</dbReference>
<evidence type="ECO:0000313" key="2">
    <source>
        <dbReference type="EMBL" id="KLU02086.1"/>
    </source>
</evidence>
<keyword evidence="3" id="KW-1185">Reference proteome</keyword>
<dbReference type="InterPro" id="IPR025489">
    <property type="entry name" value="DUF4381"/>
</dbReference>
<evidence type="ECO:0008006" key="4">
    <source>
        <dbReference type="Google" id="ProtNLM"/>
    </source>
</evidence>
<keyword evidence="1" id="KW-0812">Transmembrane</keyword>
<reference evidence="2" key="1">
    <citation type="submission" date="2015-05" db="EMBL/GenBank/DDBJ databases">
        <title>Permanent draft genome of Rhodopirellula islandicus K833.</title>
        <authorList>
            <person name="Kizina J."/>
            <person name="Richter M."/>
            <person name="Glockner F.O."/>
            <person name="Harder J."/>
        </authorList>
    </citation>
    <scope>NUCLEOTIDE SEQUENCE [LARGE SCALE GENOMIC DNA]</scope>
    <source>
        <strain evidence="2">K833</strain>
    </source>
</reference>
<accession>A0A0J1B6H6</accession>
<feature type="transmembrane region" description="Helical" evidence="1">
    <location>
        <begin position="30"/>
        <end position="49"/>
    </location>
</feature>
<name>A0A0J1B6H6_RHOIS</name>
<gene>
    <name evidence="2" type="ORF">RISK_005912</name>
</gene>
<proteinExistence type="predicted"/>
<comment type="caution">
    <text evidence="2">The sequence shown here is derived from an EMBL/GenBank/DDBJ whole genome shotgun (WGS) entry which is preliminary data.</text>
</comment>
<dbReference type="OrthoDB" id="283083at2"/>
<dbReference type="RefSeq" id="WP_047816855.1">
    <property type="nucleotide sequence ID" value="NZ_LECT01000046.1"/>
</dbReference>
<keyword evidence="1" id="KW-0472">Membrane</keyword>
<evidence type="ECO:0000313" key="3">
    <source>
        <dbReference type="Proteomes" id="UP000036367"/>
    </source>
</evidence>
<keyword evidence="1" id="KW-1133">Transmembrane helix</keyword>
<dbReference type="PATRIC" id="fig|595434.4.peg.5613"/>
<evidence type="ECO:0000256" key="1">
    <source>
        <dbReference type="SAM" id="Phobius"/>
    </source>
</evidence>
<dbReference type="Proteomes" id="UP000036367">
    <property type="component" value="Unassembled WGS sequence"/>
</dbReference>
<dbReference type="AlphaFoldDB" id="A0A0J1B6H6"/>
<dbReference type="STRING" id="595434.RISK_005912"/>
<sequence length="170" mass="18942">MQASDPASLDRLNDIIVPAPVSWWPLAPGWYVLFAVLLAVGVWLAWKNWRTWKANAYRREAIHELESANTAAAISELLRRTALAIKPRSELATMTGNRWPEWLSQQFPTEPSPSLSPTVREQLATAAYRDHASEESLDELRAFAAAWIAQHSSNASNPTDSNATCEEPTC</sequence>